<evidence type="ECO:0000256" key="8">
    <source>
        <dbReference type="ARBA" id="ARBA00022692"/>
    </source>
</evidence>
<dbReference type="GO" id="GO:0003779">
    <property type="term" value="F:actin binding"/>
    <property type="evidence" value="ECO:0007669"/>
    <property type="project" value="UniProtKB-KW"/>
</dbReference>
<reference evidence="19 20" key="1">
    <citation type="submission" date="2018-11" db="EMBL/GenBank/DDBJ databases">
        <authorList>
            <consortium name="Pathogen Informatics"/>
        </authorList>
    </citation>
    <scope>NUCLEOTIDE SEQUENCE [LARGE SCALE GENOMIC DNA]</scope>
    <source>
        <strain evidence="19 20">Zambia</strain>
    </source>
</reference>
<keyword evidence="12" id="KW-0130">Cell adhesion</keyword>
<keyword evidence="17" id="KW-0206">Cytoskeleton</keyword>
<evidence type="ECO:0000256" key="6">
    <source>
        <dbReference type="ARBA" id="ARBA00022568"/>
    </source>
</evidence>
<protein>
    <submittedName>
        <fullName evidence="19">Uncharacterized protein</fullName>
    </submittedName>
</protein>
<dbReference type="Gene3D" id="1.10.418.10">
    <property type="entry name" value="Calponin-like domain"/>
    <property type="match status" value="1"/>
</dbReference>
<evidence type="ECO:0000256" key="5">
    <source>
        <dbReference type="ARBA" id="ARBA00022490"/>
    </source>
</evidence>
<keyword evidence="9" id="KW-0677">Repeat</keyword>
<proteinExistence type="inferred from homology"/>
<dbReference type="Proteomes" id="UP000277204">
    <property type="component" value="Unassembled WGS sequence"/>
</dbReference>
<dbReference type="GO" id="GO:0098703">
    <property type="term" value="P:calcium ion import across plasma membrane"/>
    <property type="evidence" value="ECO:0007669"/>
    <property type="project" value="TreeGrafter"/>
</dbReference>
<evidence type="ECO:0000256" key="1">
    <source>
        <dbReference type="ARBA" id="ARBA00004141"/>
    </source>
</evidence>
<keyword evidence="10" id="KW-0106">Calcium</keyword>
<keyword evidence="11" id="KW-0851">Voltage-gated channel</keyword>
<keyword evidence="14" id="KW-0406">Ion transport</keyword>
<evidence type="ECO:0000256" key="2">
    <source>
        <dbReference type="ARBA" id="ARBA00004245"/>
    </source>
</evidence>
<dbReference type="PANTHER" id="PTHR45628">
    <property type="entry name" value="VOLTAGE-DEPENDENT CALCIUM CHANNEL TYPE A SUBUNIT ALPHA-1"/>
    <property type="match status" value="1"/>
</dbReference>
<evidence type="ECO:0000256" key="9">
    <source>
        <dbReference type="ARBA" id="ARBA00022737"/>
    </source>
</evidence>
<keyword evidence="5" id="KW-0963">Cytoplasm</keyword>
<keyword evidence="18" id="KW-0407">Ion channel</keyword>
<keyword evidence="20" id="KW-1185">Reference proteome</keyword>
<dbReference type="InterPro" id="IPR036872">
    <property type="entry name" value="CH_dom_sf"/>
</dbReference>
<evidence type="ECO:0000256" key="15">
    <source>
        <dbReference type="ARBA" id="ARBA00023136"/>
    </source>
</evidence>
<dbReference type="InterPro" id="IPR005821">
    <property type="entry name" value="Ion_trans_dom"/>
</dbReference>
<dbReference type="PROSITE" id="PS50021">
    <property type="entry name" value="CH"/>
    <property type="match status" value="1"/>
</dbReference>
<dbReference type="GO" id="GO:0005891">
    <property type="term" value="C:voltage-gated calcium channel complex"/>
    <property type="evidence" value="ECO:0007669"/>
    <property type="project" value="TreeGrafter"/>
</dbReference>
<dbReference type="Gene3D" id="1.10.287.70">
    <property type="match status" value="1"/>
</dbReference>
<dbReference type="FunFam" id="1.10.418.10:FF:000011">
    <property type="entry name" value="Parvin, beta"/>
    <property type="match status" value="1"/>
</dbReference>
<evidence type="ECO:0000256" key="4">
    <source>
        <dbReference type="ARBA" id="ARBA00022448"/>
    </source>
</evidence>
<evidence type="ECO:0000256" key="11">
    <source>
        <dbReference type="ARBA" id="ARBA00022882"/>
    </source>
</evidence>
<dbReference type="SUPFAM" id="SSF81324">
    <property type="entry name" value="Voltage-gated potassium channels"/>
    <property type="match status" value="1"/>
</dbReference>
<name>A0A183N864_9TREM</name>
<dbReference type="GO" id="GO:0005856">
    <property type="term" value="C:cytoskeleton"/>
    <property type="evidence" value="ECO:0007669"/>
    <property type="project" value="UniProtKB-SubCell"/>
</dbReference>
<evidence type="ECO:0000256" key="16">
    <source>
        <dbReference type="ARBA" id="ARBA00023203"/>
    </source>
</evidence>
<dbReference type="GO" id="GO:0007155">
    <property type="term" value="P:cell adhesion"/>
    <property type="evidence" value="ECO:0007669"/>
    <property type="project" value="UniProtKB-KW"/>
</dbReference>
<sequence>MHVEEVVKTHCHSTLRRLRKFRKRTRRAVIAFINSRQCFALVIILVFLNTVVLTTEHHNQPEWLDEFQVIFSILELVFVKSGLLNPMGVSVLRCARLLRIFKLTQYWESLRSLVVKLLKSVRSVASLLLLLSIFILICSLLGMQLFGGRFNFIAHEKPRANFDGILQAMLTVFQDHPLVHDLSCSLIEWINTELVDDRILVRDLEADLYDGQVLQKLIEKLLNIKINHPEVAQTEIGQKQRLKIVIDEINGALGISPVRAAQLWPVSAVYNRDLVAILRLLVALVHKFSPAIILPRKVQLTVLIVRKINGILQHRRQIEPVTDIGDEQGIYIYIVKF</sequence>
<dbReference type="CDD" id="cd21221">
    <property type="entry name" value="CH_PARV_rpt1"/>
    <property type="match status" value="1"/>
</dbReference>
<dbReference type="AlphaFoldDB" id="A0A183N864"/>
<dbReference type="STRING" id="48269.A0A183N864"/>
<keyword evidence="8" id="KW-0812">Transmembrane</keyword>
<evidence type="ECO:0000256" key="3">
    <source>
        <dbReference type="ARBA" id="ARBA00005666"/>
    </source>
</evidence>
<keyword evidence="6" id="KW-0109">Calcium transport</keyword>
<keyword evidence="15" id="KW-0472">Membrane</keyword>
<keyword evidence="4" id="KW-0813">Transport</keyword>
<keyword evidence="7" id="KW-0107">Calcium channel</keyword>
<evidence type="ECO:0000313" key="19">
    <source>
        <dbReference type="EMBL" id="VDP51502.1"/>
    </source>
</evidence>
<evidence type="ECO:0000256" key="13">
    <source>
        <dbReference type="ARBA" id="ARBA00022989"/>
    </source>
</evidence>
<keyword evidence="13" id="KW-1133">Transmembrane helix</keyword>
<evidence type="ECO:0000256" key="12">
    <source>
        <dbReference type="ARBA" id="ARBA00022889"/>
    </source>
</evidence>
<dbReference type="Pfam" id="PF00307">
    <property type="entry name" value="CH"/>
    <property type="match status" value="1"/>
</dbReference>
<dbReference type="EMBL" id="UZAI01020440">
    <property type="protein sequence ID" value="VDP51502.1"/>
    <property type="molecule type" value="Genomic_DNA"/>
</dbReference>
<dbReference type="SUPFAM" id="SSF47576">
    <property type="entry name" value="Calponin-homology domain, CH-domain"/>
    <property type="match status" value="1"/>
</dbReference>
<evidence type="ECO:0000256" key="17">
    <source>
        <dbReference type="ARBA" id="ARBA00023212"/>
    </source>
</evidence>
<dbReference type="InterPro" id="IPR050599">
    <property type="entry name" value="VDCC_alpha-1_subunit"/>
</dbReference>
<evidence type="ECO:0000256" key="18">
    <source>
        <dbReference type="ARBA" id="ARBA00023303"/>
    </source>
</evidence>
<dbReference type="InterPro" id="IPR001715">
    <property type="entry name" value="CH_dom"/>
</dbReference>
<comment type="subcellular location">
    <subcellularLocation>
        <location evidence="2">Cytoplasm</location>
        <location evidence="2">Cytoskeleton</location>
    </subcellularLocation>
    <subcellularLocation>
        <location evidence="1">Membrane</location>
        <topology evidence="1">Multi-pass membrane protein</topology>
    </subcellularLocation>
</comment>
<gene>
    <name evidence="19" type="ORF">SMRZ_LOCUS24489</name>
</gene>
<dbReference type="PANTHER" id="PTHR45628:SF1">
    <property type="entry name" value="VOLTAGE-DEPENDENT CALCIUM CHANNEL TYPE D SUBUNIT ALPHA-1"/>
    <property type="match status" value="1"/>
</dbReference>
<organism evidence="19 20">
    <name type="scientific">Schistosoma margrebowiei</name>
    <dbReference type="NCBI Taxonomy" id="48269"/>
    <lineage>
        <taxon>Eukaryota</taxon>
        <taxon>Metazoa</taxon>
        <taxon>Spiralia</taxon>
        <taxon>Lophotrochozoa</taxon>
        <taxon>Platyhelminthes</taxon>
        <taxon>Trematoda</taxon>
        <taxon>Digenea</taxon>
        <taxon>Strigeidida</taxon>
        <taxon>Schistosomatoidea</taxon>
        <taxon>Schistosomatidae</taxon>
        <taxon>Schistosoma</taxon>
    </lineage>
</organism>
<evidence type="ECO:0000256" key="10">
    <source>
        <dbReference type="ARBA" id="ARBA00022837"/>
    </source>
</evidence>
<dbReference type="Pfam" id="PF00520">
    <property type="entry name" value="Ion_trans"/>
    <property type="match status" value="1"/>
</dbReference>
<evidence type="ECO:0000313" key="20">
    <source>
        <dbReference type="Proteomes" id="UP000277204"/>
    </source>
</evidence>
<evidence type="ECO:0000256" key="14">
    <source>
        <dbReference type="ARBA" id="ARBA00023065"/>
    </source>
</evidence>
<dbReference type="GO" id="GO:0008331">
    <property type="term" value="F:high voltage-gated calcium channel activity"/>
    <property type="evidence" value="ECO:0007669"/>
    <property type="project" value="TreeGrafter"/>
</dbReference>
<accession>A0A183N864</accession>
<comment type="similarity">
    <text evidence="3">Belongs to the parvin family.</text>
</comment>
<keyword evidence="16" id="KW-0009">Actin-binding</keyword>
<evidence type="ECO:0000256" key="7">
    <source>
        <dbReference type="ARBA" id="ARBA00022673"/>
    </source>
</evidence>